<protein>
    <submittedName>
        <fullName evidence="2">ATP-dependent endonuclease</fullName>
    </submittedName>
</protein>
<accession>A0A2W5CW35</accession>
<comment type="caution">
    <text evidence="2">The sequence shown here is derived from an EMBL/GenBank/DDBJ whole genome shotgun (WGS) entry which is preliminary data.</text>
</comment>
<dbReference type="AlphaFoldDB" id="A0A2W5CW35"/>
<dbReference type="PANTHER" id="PTHR43581:SF4">
    <property type="entry name" value="ATP_GTP PHOSPHATASE"/>
    <property type="match status" value="1"/>
</dbReference>
<keyword evidence="2" id="KW-0255">Endonuclease</keyword>
<dbReference type="RefSeq" id="WP_273234149.1">
    <property type="nucleotide sequence ID" value="NZ_QFOH01000026.1"/>
</dbReference>
<sequence length="576" mass="62500">MVRVRHLSIRNFRAIRAMDWAPSAGINCLIGPGDSGKSSVLDAIDLCLGARRSARFSDTDFHLLNVAHPILITVTIGALPDELLNLDTYGEFLRGFDTNTRLLEDEPRADIETVLTVQLQVGADLEPVWSLISNRAVAQGIERGLAWKHRALLAPARIGQYASTHLTWNRSSVLNRLTEERPDLGAELARAAREARAGFGNQASAQLAQTLQTVALTAANLGVHVGHPQALLDAHAVSIGDGAIALHDQAGVPLHALGTGSARLLTAGLQRAAAQASTIALVDEVEYGLEPHRLKRLLDSLGAKEANAPLQVFLTTHSPVALRELSSSQLFIVRKRLDIHEVRAPGLSDHVQSTLRTDPEAFLASSLLVCEGASEIGLARGLDQYWTERNHPSFFALGGSYVNAGGSTPDLCLQRSLVLRRLGYRVMVFIDADKPHTQTVLDEVVREGIDVLTWQQGQALEDAIFLGLPDQAIDALLAFAEEEKGTETVAEHIRSRSSGTLTLEQIKGSRAQGVPYAPPTRQMLGQAARTRNGWFKNVTAFQHVGRQIVGPHVLQSAPEFLNLVTQLWGWTRATGD</sequence>
<organism evidence="2 3">
    <name type="scientific">Pseudomonas kuykendallii</name>
    <dbReference type="NCBI Taxonomy" id="1007099"/>
    <lineage>
        <taxon>Bacteria</taxon>
        <taxon>Pseudomonadati</taxon>
        <taxon>Pseudomonadota</taxon>
        <taxon>Gammaproteobacteria</taxon>
        <taxon>Pseudomonadales</taxon>
        <taxon>Pseudomonadaceae</taxon>
        <taxon>Pseudomonas</taxon>
    </lineage>
</organism>
<keyword evidence="2" id="KW-0378">Hydrolase</keyword>
<dbReference type="Gene3D" id="3.40.50.300">
    <property type="entry name" value="P-loop containing nucleotide triphosphate hydrolases"/>
    <property type="match status" value="1"/>
</dbReference>
<proteinExistence type="predicted"/>
<dbReference type="GO" id="GO:0004519">
    <property type="term" value="F:endonuclease activity"/>
    <property type="evidence" value="ECO:0007669"/>
    <property type="project" value="UniProtKB-KW"/>
</dbReference>
<dbReference type="InterPro" id="IPR003959">
    <property type="entry name" value="ATPase_AAA_core"/>
</dbReference>
<dbReference type="GO" id="GO:0006302">
    <property type="term" value="P:double-strand break repair"/>
    <property type="evidence" value="ECO:0007669"/>
    <property type="project" value="InterPro"/>
</dbReference>
<dbReference type="GO" id="GO:0005524">
    <property type="term" value="F:ATP binding"/>
    <property type="evidence" value="ECO:0007669"/>
    <property type="project" value="InterPro"/>
</dbReference>
<dbReference type="Proteomes" id="UP000249198">
    <property type="component" value="Unassembled WGS sequence"/>
</dbReference>
<dbReference type="InterPro" id="IPR051396">
    <property type="entry name" value="Bact_Antivir_Def_Nuclease"/>
</dbReference>
<reference evidence="2 3" key="1">
    <citation type="submission" date="2017-08" db="EMBL/GenBank/DDBJ databases">
        <title>Infants hospitalized years apart are colonized by the same room-sourced microbial strains.</title>
        <authorList>
            <person name="Brooks B."/>
            <person name="Olm M.R."/>
            <person name="Firek B.A."/>
            <person name="Baker R."/>
            <person name="Thomas B.C."/>
            <person name="Morowitz M.J."/>
            <person name="Banfield J.F."/>
        </authorList>
    </citation>
    <scope>NUCLEOTIDE SEQUENCE [LARGE SCALE GENOMIC DNA]</scope>
    <source>
        <strain evidence="2">S2_009_000_R2_77</strain>
    </source>
</reference>
<evidence type="ECO:0000313" key="2">
    <source>
        <dbReference type="EMBL" id="PZP21684.1"/>
    </source>
</evidence>
<evidence type="ECO:0000313" key="3">
    <source>
        <dbReference type="Proteomes" id="UP000249198"/>
    </source>
</evidence>
<gene>
    <name evidence="2" type="ORF">DI599_18385</name>
</gene>
<dbReference type="InterPro" id="IPR027417">
    <property type="entry name" value="P-loop_NTPase"/>
</dbReference>
<name>A0A2W5CW35_9PSED</name>
<dbReference type="EMBL" id="QFOH01000026">
    <property type="protein sequence ID" value="PZP21684.1"/>
    <property type="molecule type" value="Genomic_DNA"/>
</dbReference>
<dbReference type="GO" id="GO:0016887">
    <property type="term" value="F:ATP hydrolysis activity"/>
    <property type="evidence" value="ECO:0007669"/>
    <property type="project" value="InterPro"/>
</dbReference>
<dbReference type="SUPFAM" id="SSF52540">
    <property type="entry name" value="P-loop containing nucleoside triphosphate hydrolases"/>
    <property type="match status" value="1"/>
</dbReference>
<keyword evidence="2" id="KW-0540">Nuclease</keyword>
<dbReference type="PANTHER" id="PTHR43581">
    <property type="entry name" value="ATP/GTP PHOSPHATASE"/>
    <property type="match status" value="1"/>
</dbReference>
<dbReference type="Pfam" id="PF13304">
    <property type="entry name" value="AAA_21"/>
    <property type="match status" value="1"/>
</dbReference>
<feature type="domain" description="ATPase AAA-type core" evidence="1">
    <location>
        <begin position="26"/>
        <end position="322"/>
    </location>
</feature>
<evidence type="ECO:0000259" key="1">
    <source>
        <dbReference type="Pfam" id="PF13304"/>
    </source>
</evidence>